<feature type="transmembrane region" description="Helical" evidence="6">
    <location>
        <begin position="255"/>
        <end position="274"/>
    </location>
</feature>
<dbReference type="InterPro" id="IPR011701">
    <property type="entry name" value="MFS"/>
</dbReference>
<evidence type="ECO:0000259" key="7">
    <source>
        <dbReference type="PROSITE" id="PS50850"/>
    </source>
</evidence>
<dbReference type="GO" id="GO:0022857">
    <property type="term" value="F:transmembrane transporter activity"/>
    <property type="evidence" value="ECO:0007669"/>
    <property type="project" value="InterPro"/>
</dbReference>
<feature type="transmembrane region" description="Helical" evidence="6">
    <location>
        <begin position="367"/>
        <end position="390"/>
    </location>
</feature>
<dbReference type="GO" id="GO:0016020">
    <property type="term" value="C:membrane"/>
    <property type="evidence" value="ECO:0007669"/>
    <property type="project" value="UniProtKB-SubCell"/>
</dbReference>
<dbReference type="PANTHER" id="PTHR23511:SF5">
    <property type="entry name" value="MAJOR FACILITATOR-TYPE TRANSPORTER HXNZ-RELATED"/>
    <property type="match status" value="1"/>
</dbReference>
<dbReference type="InterPro" id="IPR036259">
    <property type="entry name" value="MFS_trans_sf"/>
</dbReference>
<name>A0A5E4MUF5_9HEMI</name>
<dbReference type="EMBL" id="CABPRJ010001428">
    <property type="protein sequence ID" value="VVC35858.1"/>
    <property type="molecule type" value="Genomic_DNA"/>
</dbReference>
<dbReference type="Pfam" id="PF07690">
    <property type="entry name" value="MFS_1"/>
    <property type="match status" value="2"/>
</dbReference>
<dbReference type="PROSITE" id="PS50850">
    <property type="entry name" value="MFS"/>
    <property type="match status" value="1"/>
</dbReference>
<feature type="domain" description="Major facilitator superfamily (MFS) profile" evidence="7">
    <location>
        <begin position="62"/>
        <end position="456"/>
    </location>
</feature>
<sequence>MESSSSGYHNLNESDRKINNAFTAKRQAQDFEMSNVTIVPDETYTVAQAVDAFGFGKFQVKLSLFTGLCWMADSMETTILSILSPTLHYEWQITRLQQALATTIVFLGMMISSPFWGSFSDKFGRKPALTLCSVLLFYFGILSSMSPNYTWLLILRGLVGFAIGCSPQSVTLYAEFLPCKQRAKCVVLLDWLPESARYLVASGQTDKAIDTLKKVAYDNGKPMLLGRLVVDDVVLEEKRGQFTDLLLPQLRITSVLLWFIWLVCAFCYYGIVLMSTGLFESGNNNRICSPNLDGGVFKTVQSCTAESRYLTTRDYIDLLWTTLAEFPGIFATIFVIDRFGRKITLVFQFTIFAISLFFLFQCAKNRVLLTIALFFARGIIAGVFQAVYVYTPEVYPTPLRSIGVGTCSAMARLGAMVTPYIAQVLLKSSFTTSIIIYITAALLAALASSLLPIETKGRDMKECVERN</sequence>
<evidence type="ECO:0000256" key="5">
    <source>
        <dbReference type="ARBA" id="ARBA00023136"/>
    </source>
</evidence>
<evidence type="ECO:0000256" key="1">
    <source>
        <dbReference type="ARBA" id="ARBA00004141"/>
    </source>
</evidence>
<protein>
    <recommendedName>
        <fullName evidence="7">Major facilitator superfamily (MFS) profile domain-containing protein</fullName>
    </recommendedName>
</protein>
<dbReference type="InterPro" id="IPR020846">
    <property type="entry name" value="MFS_dom"/>
</dbReference>
<feature type="transmembrane region" description="Helical" evidence="6">
    <location>
        <begin position="434"/>
        <end position="453"/>
    </location>
</feature>
<keyword evidence="5 6" id="KW-0472">Membrane</keyword>
<accession>A0A5E4MUF5</accession>
<dbReference type="OrthoDB" id="4139357at2759"/>
<evidence type="ECO:0000256" key="6">
    <source>
        <dbReference type="SAM" id="Phobius"/>
    </source>
</evidence>
<evidence type="ECO:0000313" key="8">
    <source>
        <dbReference type="EMBL" id="VVC35858.1"/>
    </source>
</evidence>
<dbReference type="SUPFAM" id="SSF103473">
    <property type="entry name" value="MFS general substrate transporter"/>
    <property type="match status" value="1"/>
</dbReference>
<keyword evidence="2" id="KW-0813">Transport</keyword>
<gene>
    <name evidence="8" type="ORF">CINCED_3A006343</name>
</gene>
<proteinExistence type="predicted"/>
<dbReference type="Gene3D" id="1.20.1250.20">
    <property type="entry name" value="MFS general substrate transporter like domains"/>
    <property type="match status" value="2"/>
</dbReference>
<feature type="transmembrane region" description="Helical" evidence="6">
    <location>
        <begin position="318"/>
        <end position="336"/>
    </location>
</feature>
<feature type="transmembrane region" description="Helical" evidence="6">
    <location>
        <begin position="96"/>
        <end position="116"/>
    </location>
</feature>
<dbReference type="AlphaFoldDB" id="A0A5E4MUF5"/>
<feature type="transmembrane region" description="Helical" evidence="6">
    <location>
        <begin position="128"/>
        <end position="145"/>
    </location>
</feature>
<reference evidence="8 9" key="1">
    <citation type="submission" date="2019-08" db="EMBL/GenBank/DDBJ databases">
        <authorList>
            <person name="Alioto T."/>
            <person name="Alioto T."/>
            <person name="Gomez Garrido J."/>
        </authorList>
    </citation>
    <scope>NUCLEOTIDE SEQUENCE [LARGE SCALE GENOMIC DNA]</scope>
</reference>
<evidence type="ECO:0000256" key="4">
    <source>
        <dbReference type="ARBA" id="ARBA00022989"/>
    </source>
</evidence>
<dbReference type="Proteomes" id="UP000325440">
    <property type="component" value="Unassembled WGS sequence"/>
</dbReference>
<comment type="subcellular location">
    <subcellularLocation>
        <location evidence="1">Membrane</location>
        <topology evidence="1">Multi-pass membrane protein</topology>
    </subcellularLocation>
</comment>
<keyword evidence="3 6" id="KW-0812">Transmembrane</keyword>
<organism evidence="8 9">
    <name type="scientific">Cinara cedri</name>
    <dbReference type="NCBI Taxonomy" id="506608"/>
    <lineage>
        <taxon>Eukaryota</taxon>
        <taxon>Metazoa</taxon>
        <taxon>Ecdysozoa</taxon>
        <taxon>Arthropoda</taxon>
        <taxon>Hexapoda</taxon>
        <taxon>Insecta</taxon>
        <taxon>Pterygota</taxon>
        <taxon>Neoptera</taxon>
        <taxon>Paraneoptera</taxon>
        <taxon>Hemiptera</taxon>
        <taxon>Sternorrhyncha</taxon>
        <taxon>Aphidomorpha</taxon>
        <taxon>Aphidoidea</taxon>
        <taxon>Aphididae</taxon>
        <taxon>Lachninae</taxon>
        <taxon>Cinara</taxon>
    </lineage>
</organism>
<evidence type="ECO:0000313" key="9">
    <source>
        <dbReference type="Proteomes" id="UP000325440"/>
    </source>
</evidence>
<keyword evidence="4 6" id="KW-1133">Transmembrane helix</keyword>
<feature type="transmembrane region" description="Helical" evidence="6">
    <location>
        <begin position="343"/>
        <end position="361"/>
    </location>
</feature>
<keyword evidence="9" id="KW-1185">Reference proteome</keyword>
<evidence type="ECO:0000256" key="2">
    <source>
        <dbReference type="ARBA" id="ARBA00022448"/>
    </source>
</evidence>
<evidence type="ECO:0000256" key="3">
    <source>
        <dbReference type="ARBA" id="ARBA00022692"/>
    </source>
</evidence>
<dbReference type="PANTHER" id="PTHR23511">
    <property type="entry name" value="SYNAPTIC VESICLE GLYCOPROTEIN 2"/>
    <property type="match status" value="1"/>
</dbReference>